<comment type="similarity">
    <text evidence="2">Belongs to the ABC-4 integral membrane protein family. FtsX subfamily.</text>
</comment>
<keyword evidence="9" id="KW-0131">Cell cycle</keyword>
<dbReference type="GO" id="GO:0051301">
    <property type="term" value="P:cell division"/>
    <property type="evidence" value="ECO:0007669"/>
    <property type="project" value="UniProtKB-KW"/>
</dbReference>
<keyword evidence="6 10" id="KW-0812">Transmembrane</keyword>
<comment type="caution">
    <text evidence="13">The sequence shown here is derived from an EMBL/GenBank/DDBJ whole genome shotgun (WGS) entry which is preliminary data.</text>
</comment>
<evidence type="ECO:0000259" key="12">
    <source>
        <dbReference type="Pfam" id="PF18075"/>
    </source>
</evidence>
<organism evidence="13">
    <name type="scientific">marine sediment metagenome</name>
    <dbReference type="NCBI Taxonomy" id="412755"/>
    <lineage>
        <taxon>unclassified sequences</taxon>
        <taxon>metagenomes</taxon>
        <taxon>ecological metagenomes</taxon>
    </lineage>
</organism>
<evidence type="ECO:0000256" key="3">
    <source>
        <dbReference type="ARBA" id="ARBA00021907"/>
    </source>
</evidence>
<dbReference type="AlphaFoldDB" id="X1KZZ8"/>
<accession>X1KZZ8</accession>
<evidence type="ECO:0000256" key="4">
    <source>
        <dbReference type="ARBA" id="ARBA00022475"/>
    </source>
</evidence>
<dbReference type="InterPro" id="IPR003838">
    <property type="entry name" value="ABC3_permease_C"/>
</dbReference>
<dbReference type="GO" id="GO:0005886">
    <property type="term" value="C:plasma membrane"/>
    <property type="evidence" value="ECO:0007669"/>
    <property type="project" value="UniProtKB-SubCell"/>
</dbReference>
<keyword evidence="8 10" id="KW-0472">Membrane</keyword>
<evidence type="ECO:0000256" key="10">
    <source>
        <dbReference type="SAM" id="Phobius"/>
    </source>
</evidence>
<keyword evidence="7 10" id="KW-1133">Transmembrane helix</keyword>
<keyword evidence="5" id="KW-0132">Cell division</keyword>
<dbReference type="InterPro" id="IPR058204">
    <property type="entry name" value="FtsX_firmicutes-type"/>
</dbReference>
<evidence type="ECO:0000256" key="5">
    <source>
        <dbReference type="ARBA" id="ARBA00022618"/>
    </source>
</evidence>
<evidence type="ECO:0000259" key="11">
    <source>
        <dbReference type="Pfam" id="PF02687"/>
    </source>
</evidence>
<dbReference type="Pfam" id="PF18075">
    <property type="entry name" value="FtsX_ECD"/>
    <property type="match status" value="1"/>
</dbReference>
<sequence length="282" mass="31909">MGFTAITTVAITLFIVGFFAIIVYDIQGIISSIKSDVELAVYLEDNISEELKEYIEQYIISWEETDAVRYISKEQALERFKKQNEGSDILKEIEGNPLPASFEITLNNPEKIDRVALRFYDKDGNCIEGVDEVIYGRNYVNTLFSITAIIGTIAFLIIIALLLAAVVLIFNTIRLSIYARRKEIEVMKLVGATNWFVRIPFLFEGFFEGFAGSVVSIILLYFINKFLWIRVERVIVDTMRIKELAIVGSGNFMLYTYMGVAVLGGLIGLLSSAIALRRYVKV</sequence>
<comment type="subcellular location">
    <subcellularLocation>
        <location evidence="1">Cell membrane</location>
        <topology evidence="1">Multi-pass membrane protein</topology>
    </subcellularLocation>
</comment>
<evidence type="ECO:0000256" key="1">
    <source>
        <dbReference type="ARBA" id="ARBA00004651"/>
    </source>
</evidence>
<evidence type="ECO:0000256" key="8">
    <source>
        <dbReference type="ARBA" id="ARBA00023136"/>
    </source>
</evidence>
<proteinExistence type="inferred from homology"/>
<evidence type="ECO:0000313" key="13">
    <source>
        <dbReference type="EMBL" id="GAH95769.1"/>
    </source>
</evidence>
<name>X1KZZ8_9ZZZZ</name>
<gene>
    <name evidence="13" type="ORF">S06H3_06939</name>
</gene>
<feature type="transmembrane region" description="Helical" evidence="10">
    <location>
        <begin position="143"/>
        <end position="170"/>
    </location>
</feature>
<feature type="transmembrane region" description="Helical" evidence="10">
    <location>
        <begin position="210"/>
        <end position="231"/>
    </location>
</feature>
<dbReference type="InterPro" id="IPR004513">
    <property type="entry name" value="FtsX"/>
</dbReference>
<dbReference type="Pfam" id="PF02687">
    <property type="entry name" value="FtsX"/>
    <property type="match status" value="1"/>
</dbReference>
<dbReference type="NCBIfam" id="NF038347">
    <property type="entry name" value="FtsX_Gpos"/>
    <property type="match status" value="1"/>
</dbReference>
<dbReference type="EMBL" id="BARV01002756">
    <property type="protein sequence ID" value="GAH95769.1"/>
    <property type="molecule type" value="Genomic_DNA"/>
</dbReference>
<evidence type="ECO:0000256" key="2">
    <source>
        <dbReference type="ARBA" id="ARBA00007379"/>
    </source>
</evidence>
<feature type="transmembrane region" description="Helical" evidence="10">
    <location>
        <begin position="6"/>
        <end position="24"/>
    </location>
</feature>
<dbReference type="PANTHER" id="PTHR47755:SF1">
    <property type="entry name" value="CELL DIVISION PROTEIN FTSX"/>
    <property type="match status" value="1"/>
</dbReference>
<dbReference type="InterPro" id="IPR040690">
    <property type="entry name" value="FtsX_ECD"/>
</dbReference>
<reference evidence="13" key="1">
    <citation type="journal article" date="2014" name="Front. Microbiol.">
        <title>High frequency of phylogenetically diverse reductive dehalogenase-homologous genes in deep subseafloor sedimentary metagenomes.</title>
        <authorList>
            <person name="Kawai M."/>
            <person name="Futagami T."/>
            <person name="Toyoda A."/>
            <person name="Takaki Y."/>
            <person name="Nishi S."/>
            <person name="Hori S."/>
            <person name="Arai W."/>
            <person name="Tsubouchi T."/>
            <person name="Morono Y."/>
            <person name="Uchiyama I."/>
            <person name="Ito T."/>
            <person name="Fujiyama A."/>
            <person name="Inagaki F."/>
            <person name="Takami H."/>
        </authorList>
    </citation>
    <scope>NUCLEOTIDE SEQUENCE</scope>
    <source>
        <strain evidence="13">Expedition CK06-06</strain>
    </source>
</reference>
<feature type="domain" description="FtsX extracellular" evidence="12">
    <location>
        <begin position="37"/>
        <end position="122"/>
    </location>
</feature>
<protein>
    <recommendedName>
        <fullName evidence="3">Cell division protein FtsX</fullName>
    </recommendedName>
</protein>
<keyword evidence="4" id="KW-1003">Cell membrane</keyword>
<evidence type="ECO:0000256" key="6">
    <source>
        <dbReference type="ARBA" id="ARBA00022692"/>
    </source>
</evidence>
<dbReference type="PIRSF" id="PIRSF003097">
    <property type="entry name" value="FtsX"/>
    <property type="match status" value="1"/>
</dbReference>
<feature type="domain" description="ABC3 transporter permease C-terminal" evidence="11">
    <location>
        <begin position="156"/>
        <end position="281"/>
    </location>
</feature>
<dbReference type="PANTHER" id="PTHR47755">
    <property type="entry name" value="CELL DIVISION PROTEIN FTSX"/>
    <property type="match status" value="1"/>
</dbReference>
<evidence type="ECO:0000256" key="7">
    <source>
        <dbReference type="ARBA" id="ARBA00022989"/>
    </source>
</evidence>
<feature type="transmembrane region" description="Helical" evidence="10">
    <location>
        <begin position="252"/>
        <end position="276"/>
    </location>
</feature>
<dbReference type="Gene3D" id="3.30.70.3040">
    <property type="match status" value="1"/>
</dbReference>
<evidence type="ECO:0000256" key="9">
    <source>
        <dbReference type="ARBA" id="ARBA00023306"/>
    </source>
</evidence>